<protein>
    <submittedName>
        <fullName evidence="2">Uncharacterized protein</fullName>
    </submittedName>
</protein>
<dbReference type="EMBL" id="JARIHO010000026">
    <property type="protein sequence ID" value="KAJ7340653.1"/>
    <property type="molecule type" value="Genomic_DNA"/>
</dbReference>
<reference evidence="2" key="1">
    <citation type="submission" date="2023-03" db="EMBL/GenBank/DDBJ databases">
        <title>Massive genome expansion in bonnet fungi (Mycena s.s.) driven by repeated elements and novel gene families across ecological guilds.</title>
        <authorList>
            <consortium name="Lawrence Berkeley National Laboratory"/>
            <person name="Harder C.B."/>
            <person name="Miyauchi S."/>
            <person name="Viragh M."/>
            <person name="Kuo A."/>
            <person name="Thoen E."/>
            <person name="Andreopoulos B."/>
            <person name="Lu D."/>
            <person name="Skrede I."/>
            <person name="Drula E."/>
            <person name="Henrissat B."/>
            <person name="Morin E."/>
            <person name="Kohler A."/>
            <person name="Barry K."/>
            <person name="LaButti K."/>
            <person name="Morin E."/>
            <person name="Salamov A."/>
            <person name="Lipzen A."/>
            <person name="Mereny Z."/>
            <person name="Hegedus B."/>
            <person name="Baldrian P."/>
            <person name="Stursova M."/>
            <person name="Weitz H."/>
            <person name="Taylor A."/>
            <person name="Grigoriev I.V."/>
            <person name="Nagy L.G."/>
            <person name="Martin F."/>
            <person name="Kauserud H."/>
        </authorList>
    </citation>
    <scope>NUCLEOTIDE SEQUENCE</scope>
    <source>
        <strain evidence="2">CBHHK002</strain>
    </source>
</reference>
<comment type="caution">
    <text evidence="2">The sequence shown here is derived from an EMBL/GenBank/DDBJ whole genome shotgun (WGS) entry which is preliminary data.</text>
</comment>
<gene>
    <name evidence="2" type="ORF">DFH08DRAFT_811856</name>
</gene>
<name>A0AAD6ZV90_9AGAR</name>
<accession>A0AAD6ZV90</accession>
<evidence type="ECO:0000313" key="3">
    <source>
        <dbReference type="Proteomes" id="UP001218218"/>
    </source>
</evidence>
<proteinExistence type="predicted"/>
<evidence type="ECO:0000313" key="2">
    <source>
        <dbReference type="EMBL" id="KAJ7340653.1"/>
    </source>
</evidence>
<keyword evidence="3" id="KW-1185">Reference proteome</keyword>
<feature type="region of interest" description="Disordered" evidence="1">
    <location>
        <begin position="136"/>
        <end position="183"/>
    </location>
</feature>
<dbReference type="Proteomes" id="UP001218218">
    <property type="component" value="Unassembled WGS sequence"/>
</dbReference>
<evidence type="ECO:0000256" key="1">
    <source>
        <dbReference type="SAM" id="MobiDB-lite"/>
    </source>
</evidence>
<organism evidence="2 3">
    <name type="scientific">Mycena albidolilacea</name>
    <dbReference type="NCBI Taxonomy" id="1033008"/>
    <lineage>
        <taxon>Eukaryota</taxon>
        <taxon>Fungi</taxon>
        <taxon>Dikarya</taxon>
        <taxon>Basidiomycota</taxon>
        <taxon>Agaricomycotina</taxon>
        <taxon>Agaricomycetes</taxon>
        <taxon>Agaricomycetidae</taxon>
        <taxon>Agaricales</taxon>
        <taxon>Marasmiineae</taxon>
        <taxon>Mycenaceae</taxon>
        <taxon>Mycena</taxon>
    </lineage>
</organism>
<dbReference type="AlphaFoldDB" id="A0AAD6ZV90"/>
<sequence length="183" mass="19574">MPRIVVRASARRGRHNQRMPGVDISETSRCHAVRVTGTALRTGNISTIGRVDVHPRPCVPSLRIARVHAGGAMWTRPRRRQAEGELRETGQVGAGRAGFCPIEGKEEGKERFGRVVVGCTIGLWVPLRARHRAWAQARPDPASSPMVGSGLGFSPTQARPSPAQAPGFQARPDPNNTSGGGPA</sequence>